<keyword evidence="20" id="KW-0539">Nucleus</keyword>
<keyword evidence="5" id="KW-0645">Protease</keyword>
<evidence type="ECO:0000256" key="9">
    <source>
        <dbReference type="ARBA" id="ARBA00022723"/>
    </source>
</evidence>
<comment type="catalytic activity">
    <reaction evidence="1">
        <text>Endonucleolytic cleavage to 5'-phosphomonoester.</text>
        <dbReference type="EC" id="3.1.26.4"/>
    </reaction>
</comment>
<dbReference type="GO" id="GO:0003723">
    <property type="term" value="F:RNA binding"/>
    <property type="evidence" value="ECO:0007669"/>
    <property type="project" value="UniProtKB-KW"/>
</dbReference>
<dbReference type="InterPro" id="IPR041373">
    <property type="entry name" value="RT_RNaseH"/>
</dbReference>
<dbReference type="Pfam" id="PF17921">
    <property type="entry name" value="Integrase_H2C2"/>
    <property type="match status" value="1"/>
</dbReference>
<dbReference type="CDD" id="cd09274">
    <property type="entry name" value="RNase_HI_RT_Ty3"/>
    <property type="match status" value="1"/>
</dbReference>
<evidence type="ECO:0000256" key="1">
    <source>
        <dbReference type="ARBA" id="ARBA00000077"/>
    </source>
</evidence>
<dbReference type="GO" id="GO:0046872">
    <property type="term" value="F:metal ion binding"/>
    <property type="evidence" value="ECO:0007669"/>
    <property type="project" value="UniProtKB-KW"/>
</dbReference>
<gene>
    <name evidence="25" type="ORF">Amon01_000219800</name>
</gene>
<keyword evidence="13" id="KW-0460">Magnesium</keyword>
<dbReference type="OrthoDB" id="2286242at2759"/>
<dbReference type="PANTHER" id="PTHR37984:SF5">
    <property type="entry name" value="PROTEIN NYNRIN-LIKE"/>
    <property type="match status" value="1"/>
</dbReference>
<reference evidence="25" key="1">
    <citation type="submission" date="2023-04" db="EMBL/GenBank/DDBJ databases">
        <title>Ambrosiozyma monospora NBRC 1965.</title>
        <authorList>
            <person name="Ichikawa N."/>
            <person name="Sato H."/>
            <person name="Tonouchi N."/>
        </authorList>
    </citation>
    <scope>NUCLEOTIDE SEQUENCE</scope>
    <source>
        <strain evidence="25">NBRC 1965</strain>
    </source>
</reference>
<keyword evidence="11" id="KW-0255">Endonuclease</keyword>
<dbReference type="CDD" id="cd01647">
    <property type="entry name" value="RT_LTR"/>
    <property type="match status" value="1"/>
</dbReference>
<dbReference type="InterPro" id="IPR050951">
    <property type="entry name" value="Retrovirus_Pol_polyprotein"/>
</dbReference>
<evidence type="ECO:0000313" key="26">
    <source>
        <dbReference type="Proteomes" id="UP001165063"/>
    </source>
</evidence>
<dbReference type="InterPro" id="IPR056924">
    <property type="entry name" value="SH3_Tf2-1"/>
</dbReference>
<keyword evidence="17" id="KW-0239">DNA-directed DNA polymerase</keyword>
<dbReference type="PANTHER" id="PTHR37984">
    <property type="entry name" value="PROTEIN CBG26694"/>
    <property type="match status" value="1"/>
</dbReference>
<keyword evidence="19" id="KW-0233">DNA recombination</keyword>
<evidence type="ECO:0000256" key="22">
    <source>
        <dbReference type="ARBA" id="ARBA00025615"/>
    </source>
</evidence>
<feature type="compositionally biased region" description="Low complexity" evidence="23">
    <location>
        <begin position="585"/>
        <end position="603"/>
    </location>
</feature>
<evidence type="ECO:0000256" key="12">
    <source>
        <dbReference type="ARBA" id="ARBA00022801"/>
    </source>
</evidence>
<keyword evidence="8" id="KW-0540">Nuclease</keyword>
<dbReference type="Gene3D" id="3.30.420.10">
    <property type="entry name" value="Ribonuclease H-like superfamily/Ribonuclease H"/>
    <property type="match status" value="1"/>
</dbReference>
<dbReference type="GO" id="GO:0003964">
    <property type="term" value="F:RNA-directed DNA polymerase activity"/>
    <property type="evidence" value="ECO:0007669"/>
    <property type="project" value="UniProtKB-KW"/>
</dbReference>
<keyword evidence="10" id="KW-0064">Aspartyl protease</keyword>
<proteinExistence type="predicted"/>
<comment type="function">
    <text evidence="21">Reverse transcriptase/ribonuclease H (RT) is a multifunctional enzyme that catalyzes the conversion of the retro-elements RNA genome into dsDNA within the VLP. The enzyme displays a DNA polymerase activity that can copy either DNA or RNA templates, and a ribonuclease H (RNase H) activity that cleaves the RNA strand of RNA-DNA heteroduplexes during plus-strand synthesis and hydrolyzes RNA primers. The conversion leads to a linear dsDNA copy of the retrotransposon that includes long terminal repeats (LTRs) at both ends.</text>
</comment>
<dbReference type="Proteomes" id="UP001165063">
    <property type="component" value="Unassembled WGS sequence"/>
</dbReference>
<evidence type="ECO:0000256" key="13">
    <source>
        <dbReference type="ARBA" id="ARBA00022842"/>
    </source>
</evidence>
<dbReference type="FunFam" id="3.30.70.270:FF:000020">
    <property type="entry name" value="Transposon Tf2-6 polyprotein-like Protein"/>
    <property type="match status" value="1"/>
</dbReference>
<organism evidence="25 26">
    <name type="scientific">Ambrosiozyma monospora</name>
    <name type="common">Yeast</name>
    <name type="synonym">Endomycopsis monosporus</name>
    <dbReference type="NCBI Taxonomy" id="43982"/>
    <lineage>
        <taxon>Eukaryota</taxon>
        <taxon>Fungi</taxon>
        <taxon>Dikarya</taxon>
        <taxon>Ascomycota</taxon>
        <taxon>Saccharomycotina</taxon>
        <taxon>Pichiomycetes</taxon>
        <taxon>Pichiales</taxon>
        <taxon>Pichiaceae</taxon>
        <taxon>Ambrosiozyma</taxon>
    </lineage>
</organism>
<comment type="subcellular location">
    <subcellularLocation>
        <location evidence="3">Cytoplasm</location>
    </subcellularLocation>
    <subcellularLocation>
        <location evidence="2">Nucleus</location>
    </subcellularLocation>
</comment>
<dbReference type="GO" id="GO:0005634">
    <property type="term" value="C:nucleus"/>
    <property type="evidence" value="ECO:0007669"/>
    <property type="project" value="UniProtKB-SubCell"/>
</dbReference>
<dbReference type="Gene3D" id="3.30.70.270">
    <property type="match status" value="2"/>
</dbReference>
<dbReference type="GO" id="GO:0006508">
    <property type="term" value="P:proteolysis"/>
    <property type="evidence" value="ECO:0007669"/>
    <property type="project" value="UniProtKB-KW"/>
</dbReference>
<name>A0A9W7DF66_AMBMO</name>
<evidence type="ECO:0000256" key="4">
    <source>
        <dbReference type="ARBA" id="ARBA00022490"/>
    </source>
</evidence>
<feature type="domain" description="Integrase catalytic" evidence="24">
    <location>
        <begin position="726"/>
        <end position="894"/>
    </location>
</feature>
<evidence type="ECO:0000256" key="18">
    <source>
        <dbReference type="ARBA" id="ARBA00023125"/>
    </source>
</evidence>
<evidence type="ECO:0000256" key="11">
    <source>
        <dbReference type="ARBA" id="ARBA00022759"/>
    </source>
</evidence>
<keyword evidence="6" id="KW-0808">Transferase</keyword>
<evidence type="ECO:0000256" key="19">
    <source>
        <dbReference type="ARBA" id="ARBA00023172"/>
    </source>
</evidence>
<keyword evidence="15" id="KW-0229">DNA integration</keyword>
<evidence type="ECO:0000256" key="8">
    <source>
        <dbReference type="ARBA" id="ARBA00022722"/>
    </source>
</evidence>
<dbReference type="Gene3D" id="1.10.340.70">
    <property type="match status" value="1"/>
</dbReference>
<comment type="caution">
    <text evidence="25">The sequence shown here is derived from an EMBL/GenBank/DDBJ whole genome shotgun (WGS) entry which is preliminary data.</text>
</comment>
<feature type="compositionally biased region" description="Polar residues" evidence="23">
    <location>
        <begin position="517"/>
        <end position="562"/>
    </location>
</feature>
<evidence type="ECO:0000256" key="20">
    <source>
        <dbReference type="ARBA" id="ARBA00023242"/>
    </source>
</evidence>
<dbReference type="InterPro" id="IPR043502">
    <property type="entry name" value="DNA/RNA_pol_sf"/>
</dbReference>
<evidence type="ECO:0000256" key="15">
    <source>
        <dbReference type="ARBA" id="ARBA00022908"/>
    </source>
</evidence>
<keyword evidence="4" id="KW-0963">Cytoplasm</keyword>
<feature type="compositionally biased region" description="Low complexity" evidence="23">
    <location>
        <begin position="477"/>
        <end position="516"/>
    </location>
</feature>
<dbReference type="InterPro" id="IPR041588">
    <property type="entry name" value="Integrase_H2C2"/>
</dbReference>
<evidence type="ECO:0000256" key="3">
    <source>
        <dbReference type="ARBA" id="ARBA00004496"/>
    </source>
</evidence>
<evidence type="ECO:0000256" key="17">
    <source>
        <dbReference type="ARBA" id="ARBA00022932"/>
    </source>
</evidence>
<evidence type="ECO:0000256" key="6">
    <source>
        <dbReference type="ARBA" id="ARBA00022679"/>
    </source>
</evidence>
<comment type="function">
    <text evidence="22">Integrase (IN) targets the VLP to the nucleus, where a subparticle preintegration complex (PIC) containing at least integrase and the newly synthesized dsDNA copy of the retrotransposon must transit the nuclear membrane. Once in the nucleus, integrase performs the integration of the dsDNA into the host genome.</text>
</comment>
<sequence>MRQEEFIEKLFDQYHTKTPFTLPPHSEFDHKIIVTADPTKAIKPRKLFKTSSKCEEYEQTEVERLEKAGMIYRVHHWTSYVTSFVTTSANKLRLVIDYSQLNAIVQPMPTEIKAFNETLINVSGKVFSKLDFEKAYHHVRLTEDSEPLTTFRCHEGVFRWRVLLFGYIHSVECWTRYMTAIFGDLSYCCKFYLDDGLVFSDNIEDHKKHLKLVFERISKYKLHVSRQKCQFFVNELDWVGHHIRASPAGVELHPSDDTLEKIKSFRPPKSKKELMSFLGQLSYISDFFPNFATLSEPLTRLLKKDAHYHWSDECQSVFEKIKTMQYDHFSRHPFQVDKPVKISCDASDYACGAVLWQLDSDSTDTLHWYPVEYRSQKFDAMKRKWPIIDKEMYAIKFACSKFHFYIANRPQVLCLTDHKPIIAVFQSENPSPKHARVIADVAQYNLLICHISGETNDQADYLSRWDPLVDPPDPRTSHSSCRHPLSSSTLPSSSLHPSSMSNPKLLSSSSSRPNSNHTETTMNFFISASSEQPVTGPENNLPVTSTDSSTGTATVLSSSNSVEPPDLSPPITEEPLSTDTQIPESSTDSSSATTSAPWSPPSVSLIPNSEEIKSFVENYAKDPFFSKIYAAVNSTPELYPSYHLDPTTKLLYFQTCRLCVPAQSLQLLLDASHSDIFGGHPGAKKMKFRMRSRYHFANFNSVIDNYVKSCSICHRVKPRTFTAGPLQQIPIPTQRWHTIAMDVVSGFGTAKWFATDVNAILVIVDLLTCRCHFYPLNTSFTTLDIVTIFLRYYFPLHGVPSMVISDRARQFVSTLAETLSNQFDIDRHLSTATVHQSNGKCERYIRICEDYLRCYVVTNTDWIDLLPLAEFTINSMPSLSLNGISPFEADLGYVPDAPETVVFPLPQKGREAGAEDMVELLDHYSKVARAALKAAQQKNKLQFDLHHKSVEYKVGDTVYIDINAMPSNSDVHNKKLLRSFQTKFIGPYTIVEKLSPVKYTVDLESVNRSHSEFHISSLKVVNVPPDTLYRAPAHAQMFRAYKDGTKLVEIDKIVKHKRKGKGLSIKVKFVPDSADESPDDQFSWNSLSNLVKTANRLVFEYADSHPDVAKALKKMKVTRES</sequence>
<keyword evidence="14" id="KW-0694">RNA-binding</keyword>
<evidence type="ECO:0000256" key="21">
    <source>
        <dbReference type="ARBA" id="ARBA00025590"/>
    </source>
</evidence>
<evidence type="ECO:0000259" key="24">
    <source>
        <dbReference type="PROSITE" id="PS50994"/>
    </source>
</evidence>
<dbReference type="InterPro" id="IPR012337">
    <property type="entry name" value="RNaseH-like_sf"/>
</dbReference>
<evidence type="ECO:0000256" key="5">
    <source>
        <dbReference type="ARBA" id="ARBA00022670"/>
    </source>
</evidence>
<evidence type="ECO:0000256" key="7">
    <source>
        <dbReference type="ARBA" id="ARBA00022695"/>
    </source>
</evidence>
<dbReference type="GO" id="GO:0004190">
    <property type="term" value="F:aspartic-type endopeptidase activity"/>
    <property type="evidence" value="ECO:0007669"/>
    <property type="project" value="UniProtKB-KW"/>
</dbReference>
<dbReference type="SUPFAM" id="SSF53098">
    <property type="entry name" value="Ribonuclease H-like"/>
    <property type="match status" value="1"/>
</dbReference>
<dbReference type="Gene3D" id="3.10.10.10">
    <property type="entry name" value="HIV Type 1 Reverse Transcriptase, subunit A, domain 1"/>
    <property type="match status" value="1"/>
</dbReference>
<dbReference type="GO" id="GO:0003677">
    <property type="term" value="F:DNA binding"/>
    <property type="evidence" value="ECO:0007669"/>
    <property type="project" value="UniProtKB-KW"/>
</dbReference>
<keyword evidence="18" id="KW-0238">DNA-binding</keyword>
<evidence type="ECO:0000256" key="2">
    <source>
        <dbReference type="ARBA" id="ARBA00004123"/>
    </source>
</evidence>
<dbReference type="Pfam" id="PF17917">
    <property type="entry name" value="RT_RNaseH"/>
    <property type="match status" value="1"/>
</dbReference>
<evidence type="ECO:0000256" key="14">
    <source>
        <dbReference type="ARBA" id="ARBA00022884"/>
    </source>
</evidence>
<dbReference type="GO" id="GO:0015074">
    <property type="term" value="P:DNA integration"/>
    <property type="evidence" value="ECO:0007669"/>
    <property type="project" value="UniProtKB-KW"/>
</dbReference>
<evidence type="ECO:0000313" key="25">
    <source>
        <dbReference type="EMBL" id="GMG21707.1"/>
    </source>
</evidence>
<accession>A0A9W7DF66</accession>
<dbReference type="InterPro" id="IPR000477">
    <property type="entry name" value="RT_dom"/>
</dbReference>
<protein>
    <submittedName>
        <fullName evidence="25">Unnamed protein product</fullName>
    </submittedName>
</protein>
<dbReference type="Pfam" id="PF00078">
    <property type="entry name" value="RVT_1"/>
    <property type="match status" value="1"/>
</dbReference>
<keyword evidence="7" id="KW-0548">Nucleotidyltransferase</keyword>
<feature type="region of interest" description="Disordered" evidence="23">
    <location>
        <begin position="472"/>
        <end position="603"/>
    </location>
</feature>
<feature type="compositionally biased region" description="Polar residues" evidence="23">
    <location>
        <begin position="575"/>
        <end position="584"/>
    </location>
</feature>
<dbReference type="InterPro" id="IPR036397">
    <property type="entry name" value="RNaseH_sf"/>
</dbReference>
<dbReference type="GO" id="GO:0004523">
    <property type="term" value="F:RNA-DNA hybrid ribonuclease activity"/>
    <property type="evidence" value="ECO:0007669"/>
    <property type="project" value="UniProtKB-EC"/>
</dbReference>
<dbReference type="EMBL" id="BSXU01000766">
    <property type="protein sequence ID" value="GMG21707.1"/>
    <property type="molecule type" value="Genomic_DNA"/>
</dbReference>
<keyword evidence="9" id="KW-0479">Metal-binding</keyword>
<dbReference type="SUPFAM" id="SSF56672">
    <property type="entry name" value="DNA/RNA polymerases"/>
    <property type="match status" value="1"/>
</dbReference>
<keyword evidence="12" id="KW-0378">Hydrolase</keyword>
<keyword evidence="26" id="KW-1185">Reference proteome</keyword>
<keyword evidence="16" id="KW-0695">RNA-directed DNA polymerase</keyword>
<dbReference type="PROSITE" id="PS50994">
    <property type="entry name" value="INTEGRASE"/>
    <property type="match status" value="1"/>
</dbReference>
<dbReference type="GO" id="GO:0006310">
    <property type="term" value="P:DNA recombination"/>
    <property type="evidence" value="ECO:0007669"/>
    <property type="project" value="UniProtKB-KW"/>
</dbReference>
<dbReference type="InterPro" id="IPR001584">
    <property type="entry name" value="Integrase_cat-core"/>
</dbReference>
<evidence type="ECO:0000256" key="23">
    <source>
        <dbReference type="SAM" id="MobiDB-lite"/>
    </source>
</evidence>
<evidence type="ECO:0000256" key="16">
    <source>
        <dbReference type="ARBA" id="ARBA00022918"/>
    </source>
</evidence>
<dbReference type="GO" id="GO:0003887">
    <property type="term" value="F:DNA-directed DNA polymerase activity"/>
    <property type="evidence" value="ECO:0007669"/>
    <property type="project" value="UniProtKB-KW"/>
</dbReference>
<dbReference type="InterPro" id="IPR043128">
    <property type="entry name" value="Rev_trsase/Diguanyl_cyclase"/>
</dbReference>
<dbReference type="AlphaFoldDB" id="A0A9W7DF66"/>
<evidence type="ECO:0000256" key="10">
    <source>
        <dbReference type="ARBA" id="ARBA00022750"/>
    </source>
</evidence>
<dbReference type="Pfam" id="PF24626">
    <property type="entry name" value="SH3_Tf2-1"/>
    <property type="match status" value="1"/>
</dbReference>
<dbReference type="GO" id="GO:0005737">
    <property type="term" value="C:cytoplasm"/>
    <property type="evidence" value="ECO:0007669"/>
    <property type="project" value="UniProtKB-SubCell"/>
</dbReference>